<keyword evidence="8" id="KW-1185">Reference proteome</keyword>
<gene>
    <name evidence="7" type="ordered locus">Tlie_0550</name>
</gene>
<dbReference type="PANTHER" id="PTHR43480">
    <property type="entry name" value="ACYL-[ACYL-CARRIER-PROTEIN]--UDP-N-ACETYLGLUCOSAMINE O-ACYLTRANSFERASE"/>
    <property type="match status" value="1"/>
</dbReference>
<keyword evidence="5 7" id="KW-0012">Acyltransferase</keyword>
<dbReference type="CDD" id="cd03351">
    <property type="entry name" value="LbH_UDP-GlcNAc_AT"/>
    <property type="match status" value="1"/>
</dbReference>
<dbReference type="InterPro" id="IPR010137">
    <property type="entry name" value="Lipid_A_LpxA"/>
</dbReference>
<name>G7V8C3_THELD</name>
<evidence type="ECO:0000313" key="8">
    <source>
        <dbReference type="Proteomes" id="UP000005868"/>
    </source>
</evidence>
<dbReference type="STRING" id="580340.Tlie_0550"/>
<proteinExistence type="predicted"/>
<reference evidence="8" key="1">
    <citation type="submission" date="2011-10" db="EMBL/GenBank/DDBJ databases">
        <title>The complete genome of chromosome of Thermovirga lienii DSM 17291.</title>
        <authorList>
            <consortium name="US DOE Joint Genome Institute (JGI-PGF)"/>
            <person name="Lucas S."/>
            <person name="Copeland A."/>
            <person name="Lapidus A."/>
            <person name="Glavina del Rio T."/>
            <person name="Dalin E."/>
            <person name="Tice H."/>
            <person name="Bruce D."/>
            <person name="Goodwin L."/>
            <person name="Pitluck S."/>
            <person name="Peters L."/>
            <person name="Mikhailova N."/>
            <person name="Saunders E."/>
            <person name="Kyrpides N."/>
            <person name="Mavromatis K."/>
            <person name="Ivanova N."/>
            <person name="Last F.I."/>
            <person name="Brettin T."/>
            <person name="Detter J.C."/>
            <person name="Han C."/>
            <person name="Larimer F."/>
            <person name="Land M."/>
            <person name="Hauser L."/>
            <person name="Markowitz V."/>
            <person name="Cheng J.-F."/>
            <person name="Hugenholtz P."/>
            <person name="Woyke T."/>
            <person name="Wu D."/>
            <person name="Spring S."/>
            <person name="Schroeder M."/>
            <person name="Brambilla E.-M."/>
            <person name="Klenk H.-P."/>
            <person name="Eisen J.A."/>
        </authorList>
    </citation>
    <scope>NUCLEOTIDE SEQUENCE [LARGE SCALE GENOMIC DNA]</scope>
    <source>
        <strain evidence="8">ATCC BAA-1197 / DSM 17291 / Cas60314</strain>
    </source>
</reference>
<evidence type="ECO:0000256" key="5">
    <source>
        <dbReference type="ARBA" id="ARBA00023315"/>
    </source>
</evidence>
<dbReference type="HOGENOM" id="CLU_061249_0_0_0"/>
<dbReference type="eggNOG" id="COG1043">
    <property type="taxonomic scope" value="Bacteria"/>
</dbReference>
<keyword evidence="2" id="KW-0441">Lipid A biosynthesis</keyword>
<dbReference type="EC" id="2.3.1.129" evidence="7"/>
<dbReference type="OrthoDB" id="9782926at2"/>
<keyword evidence="1" id="KW-0444">Lipid biosynthesis</keyword>
<evidence type="ECO:0000256" key="2">
    <source>
        <dbReference type="ARBA" id="ARBA00022556"/>
    </source>
</evidence>
<dbReference type="PANTHER" id="PTHR43480:SF1">
    <property type="entry name" value="ACYL-[ACYL-CARRIER-PROTEIN]--UDP-N-ACETYLGLUCOSAMINE O-ACYLTRANSFERASE, MITOCHONDRIAL-RELATED"/>
    <property type="match status" value="1"/>
</dbReference>
<sequence length="270" mass="28865">MATFIHPTALVSSKAELGDGVSVGPYCIVHDDVEIGPGTKLEAFVTVRDHVRIGQNCLLCEHVTLGQAPQDFGYKGELSWVKIGDGVTLRENVTVHLASGEGATTTVSDGCFIMEGVHIGHNVFVGPNCVIASKAGLAGYASIGKGAVLGGLCGIHQFVRIGDYCMIGGLSKVVKDVPPFLTADGHPAKIRGLNVIGLRRNGFSQQDRSLIKRVYKTLLRSGLMLKEAVEAVEKGYDLVPPVREILAFLKESKRGISPWPGKGEKRSFDD</sequence>
<dbReference type="InterPro" id="IPR037157">
    <property type="entry name" value="Acetyltransf_C_sf"/>
</dbReference>
<dbReference type="SUPFAM" id="SSF51161">
    <property type="entry name" value="Trimeric LpxA-like enzymes"/>
    <property type="match status" value="1"/>
</dbReference>
<accession>G7V8C3</accession>
<dbReference type="InterPro" id="IPR001451">
    <property type="entry name" value="Hexapep"/>
</dbReference>
<dbReference type="NCBIfam" id="TIGR01852">
    <property type="entry name" value="lipid_A_lpxA"/>
    <property type="match status" value="1"/>
</dbReference>
<organism evidence="7 8">
    <name type="scientific">Thermovirga lienii (strain ATCC BAA-1197 / DSM 17291 / Cas60314)</name>
    <dbReference type="NCBI Taxonomy" id="580340"/>
    <lineage>
        <taxon>Bacteria</taxon>
        <taxon>Thermotogati</taxon>
        <taxon>Synergistota</taxon>
        <taxon>Synergistia</taxon>
        <taxon>Synergistales</taxon>
        <taxon>Thermovirgaceae</taxon>
        <taxon>Thermovirga</taxon>
    </lineage>
</organism>
<dbReference type="KEGG" id="tli:Tlie_0550"/>
<dbReference type="Proteomes" id="UP000005868">
    <property type="component" value="Chromosome"/>
</dbReference>
<keyword evidence="4" id="KW-0443">Lipid metabolism</keyword>
<dbReference type="InterPro" id="IPR011004">
    <property type="entry name" value="Trimer_LpxA-like_sf"/>
</dbReference>
<protein>
    <submittedName>
        <fullName evidence="7">Acyl-(Acyl-carrier-protein)--UDP-N-acetylglucosamine O-acyltransferase</fullName>
        <ecNumber evidence="7">2.3.1.129</ecNumber>
    </submittedName>
</protein>
<dbReference type="InterPro" id="IPR029098">
    <property type="entry name" value="Acetyltransf_C"/>
</dbReference>
<dbReference type="Pfam" id="PF13720">
    <property type="entry name" value="Acetyltransf_11"/>
    <property type="match status" value="1"/>
</dbReference>
<dbReference type="GO" id="GO:0009245">
    <property type="term" value="P:lipid A biosynthetic process"/>
    <property type="evidence" value="ECO:0007669"/>
    <property type="project" value="UniProtKB-KW"/>
</dbReference>
<reference evidence="7 8" key="2">
    <citation type="journal article" date="2012" name="Stand. Genomic Sci.">
        <title>Genome sequence of the moderately thermophilic, amino-acid-degrading and sulfur-reducing bacterium Thermovirga lienii type strain (Cas60314(T)).</title>
        <authorList>
            <person name="Goker M."/>
            <person name="Saunders E."/>
            <person name="Lapidus A."/>
            <person name="Nolan M."/>
            <person name="Lucas S."/>
            <person name="Hammon N."/>
            <person name="Deshpande S."/>
            <person name="Cheng J.F."/>
            <person name="Han C."/>
            <person name="Tapia R."/>
            <person name="Goodwin L.A."/>
            <person name="Pitluck S."/>
            <person name="Liolios K."/>
            <person name="Mavromatis K."/>
            <person name="Pagani I."/>
            <person name="Ivanova N."/>
            <person name="Mikhailova N."/>
            <person name="Pati A."/>
            <person name="Chen A."/>
            <person name="Palaniappan K."/>
            <person name="Land M."/>
            <person name="Chang Y.J."/>
            <person name="Jeffries C.D."/>
            <person name="Brambilla E.M."/>
            <person name="Rohde M."/>
            <person name="Spring S."/>
            <person name="Detter J.C."/>
            <person name="Woyke T."/>
            <person name="Bristow J."/>
            <person name="Eisen J.A."/>
            <person name="Markowitz V."/>
            <person name="Hugenholtz P."/>
            <person name="Kyrpides N.C."/>
            <person name="Klenk H.P."/>
        </authorList>
    </citation>
    <scope>NUCLEOTIDE SEQUENCE [LARGE SCALE GENOMIC DNA]</scope>
    <source>
        <strain evidence="8">ATCC BAA-1197 / DSM 17291 / Cas60314</strain>
    </source>
</reference>
<evidence type="ECO:0000259" key="6">
    <source>
        <dbReference type="Pfam" id="PF13720"/>
    </source>
</evidence>
<dbReference type="PIRSF" id="PIRSF000456">
    <property type="entry name" value="UDP-GlcNAc_acltr"/>
    <property type="match status" value="1"/>
</dbReference>
<evidence type="ECO:0000256" key="4">
    <source>
        <dbReference type="ARBA" id="ARBA00023098"/>
    </source>
</evidence>
<evidence type="ECO:0000256" key="1">
    <source>
        <dbReference type="ARBA" id="ARBA00022516"/>
    </source>
</evidence>
<dbReference type="Gene3D" id="1.20.1180.10">
    <property type="entry name" value="Udp N-acetylglucosamine O-acyltransferase, C-terminal domain"/>
    <property type="match status" value="1"/>
</dbReference>
<dbReference type="NCBIfam" id="NF003657">
    <property type="entry name" value="PRK05289.1"/>
    <property type="match status" value="1"/>
</dbReference>
<dbReference type="GO" id="GO:0016020">
    <property type="term" value="C:membrane"/>
    <property type="evidence" value="ECO:0007669"/>
    <property type="project" value="GOC"/>
</dbReference>
<dbReference type="EMBL" id="CP003096">
    <property type="protein sequence ID" value="AER66285.1"/>
    <property type="molecule type" value="Genomic_DNA"/>
</dbReference>
<feature type="domain" description="UDP N-acetylglucosamine O-acyltransferase C-terminal" evidence="6">
    <location>
        <begin position="176"/>
        <end position="256"/>
    </location>
</feature>
<dbReference type="Gene3D" id="2.160.10.10">
    <property type="entry name" value="Hexapeptide repeat proteins"/>
    <property type="match status" value="1"/>
</dbReference>
<evidence type="ECO:0000313" key="7">
    <source>
        <dbReference type="EMBL" id="AER66285.1"/>
    </source>
</evidence>
<keyword evidence="3 7" id="KW-0808">Transferase</keyword>
<dbReference type="GO" id="GO:0008780">
    <property type="term" value="F:acyl-[acyl-carrier-protein]-UDP-N-acetylglucosamine O-acyltransferase activity"/>
    <property type="evidence" value="ECO:0007669"/>
    <property type="project" value="UniProtKB-EC"/>
</dbReference>
<evidence type="ECO:0000256" key="3">
    <source>
        <dbReference type="ARBA" id="ARBA00022679"/>
    </source>
</evidence>
<dbReference type="AlphaFoldDB" id="G7V8C3"/>
<dbReference type="Pfam" id="PF00132">
    <property type="entry name" value="Hexapep"/>
    <property type="match status" value="2"/>
</dbReference>